<protein>
    <submittedName>
        <fullName evidence="1">Uncharacterized protein</fullName>
    </submittedName>
</protein>
<dbReference type="AlphaFoldDB" id="A0A9K3INN9"/>
<proteinExistence type="predicted"/>
<reference evidence="1" key="2">
    <citation type="submission" date="2020-06" db="EMBL/GenBank/DDBJ databases">
        <title>Helianthus annuus Genome sequencing and assembly Release 2.</title>
        <authorList>
            <person name="Gouzy J."/>
            <person name="Langlade N."/>
            <person name="Munos S."/>
        </authorList>
    </citation>
    <scope>NUCLEOTIDE SEQUENCE</scope>
    <source>
        <tissue evidence="1">Leaves</tissue>
    </source>
</reference>
<reference evidence="1" key="1">
    <citation type="journal article" date="2017" name="Nature">
        <title>The sunflower genome provides insights into oil metabolism, flowering and Asterid evolution.</title>
        <authorList>
            <person name="Badouin H."/>
            <person name="Gouzy J."/>
            <person name="Grassa C.J."/>
            <person name="Murat F."/>
            <person name="Staton S.E."/>
            <person name="Cottret L."/>
            <person name="Lelandais-Briere C."/>
            <person name="Owens G.L."/>
            <person name="Carrere S."/>
            <person name="Mayjonade B."/>
            <person name="Legrand L."/>
            <person name="Gill N."/>
            <person name="Kane N.C."/>
            <person name="Bowers J.E."/>
            <person name="Hubner S."/>
            <person name="Bellec A."/>
            <person name="Berard A."/>
            <person name="Berges H."/>
            <person name="Blanchet N."/>
            <person name="Boniface M.C."/>
            <person name="Brunel D."/>
            <person name="Catrice O."/>
            <person name="Chaidir N."/>
            <person name="Claudel C."/>
            <person name="Donnadieu C."/>
            <person name="Faraut T."/>
            <person name="Fievet G."/>
            <person name="Helmstetter N."/>
            <person name="King M."/>
            <person name="Knapp S.J."/>
            <person name="Lai Z."/>
            <person name="Le Paslier M.C."/>
            <person name="Lippi Y."/>
            <person name="Lorenzon L."/>
            <person name="Mandel J.R."/>
            <person name="Marage G."/>
            <person name="Marchand G."/>
            <person name="Marquand E."/>
            <person name="Bret-Mestries E."/>
            <person name="Morien E."/>
            <person name="Nambeesan S."/>
            <person name="Nguyen T."/>
            <person name="Pegot-Espagnet P."/>
            <person name="Pouilly N."/>
            <person name="Raftis F."/>
            <person name="Sallet E."/>
            <person name="Schiex T."/>
            <person name="Thomas J."/>
            <person name="Vandecasteele C."/>
            <person name="Vares D."/>
            <person name="Vear F."/>
            <person name="Vautrin S."/>
            <person name="Crespi M."/>
            <person name="Mangin B."/>
            <person name="Burke J.M."/>
            <person name="Salse J."/>
            <person name="Munos S."/>
            <person name="Vincourt P."/>
            <person name="Rieseberg L.H."/>
            <person name="Langlade N.B."/>
        </authorList>
    </citation>
    <scope>NUCLEOTIDE SEQUENCE</scope>
    <source>
        <tissue evidence="1">Leaves</tissue>
    </source>
</reference>
<dbReference type="Proteomes" id="UP000215914">
    <property type="component" value="Unassembled WGS sequence"/>
</dbReference>
<sequence length="70" mass="8537">MLGFSIVFANAPQNWFMGRTGSDRVEQYQNWFNLMHRFYELVFKRKPYWIVSVSNRIKTPFHPSLHPNRF</sequence>
<comment type="caution">
    <text evidence="1">The sequence shown here is derived from an EMBL/GenBank/DDBJ whole genome shotgun (WGS) entry which is preliminary data.</text>
</comment>
<gene>
    <name evidence="1" type="ORF">HanXRQr2_Chr07g0306831</name>
</gene>
<dbReference type="Gramene" id="mRNA:HanXRQr2_Chr07g0306831">
    <property type="protein sequence ID" value="CDS:HanXRQr2_Chr07g0306831.1"/>
    <property type="gene ID" value="HanXRQr2_Chr07g0306831"/>
</dbReference>
<name>A0A9K3INN9_HELAN</name>
<accession>A0A9K3INN9</accession>
<dbReference type="EMBL" id="MNCJ02000322">
    <property type="protein sequence ID" value="KAF5799645.1"/>
    <property type="molecule type" value="Genomic_DNA"/>
</dbReference>
<organism evidence="1 2">
    <name type="scientific">Helianthus annuus</name>
    <name type="common">Common sunflower</name>
    <dbReference type="NCBI Taxonomy" id="4232"/>
    <lineage>
        <taxon>Eukaryota</taxon>
        <taxon>Viridiplantae</taxon>
        <taxon>Streptophyta</taxon>
        <taxon>Embryophyta</taxon>
        <taxon>Tracheophyta</taxon>
        <taxon>Spermatophyta</taxon>
        <taxon>Magnoliopsida</taxon>
        <taxon>eudicotyledons</taxon>
        <taxon>Gunneridae</taxon>
        <taxon>Pentapetalae</taxon>
        <taxon>asterids</taxon>
        <taxon>campanulids</taxon>
        <taxon>Asterales</taxon>
        <taxon>Asteraceae</taxon>
        <taxon>Asteroideae</taxon>
        <taxon>Heliantheae alliance</taxon>
        <taxon>Heliantheae</taxon>
        <taxon>Helianthus</taxon>
    </lineage>
</organism>
<keyword evidence="2" id="KW-1185">Reference proteome</keyword>
<evidence type="ECO:0000313" key="2">
    <source>
        <dbReference type="Proteomes" id="UP000215914"/>
    </source>
</evidence>
<evidence type="ECO:0000313" key="1">
    <source>
        <dbReference type="EMBL" id="KAF5799645.1"/>
    </source>
</evidence>